<evidence type="ECO:0000313" key="3">
    <source>
        <dbReference type="Proteomes" id="UP001165060"/>
    </source>
</evidence>
<evidence type="ECO:0000313" key="2">
    <source>
        <dbReference type="EMBL" id="GMI28488.1"/>
    </source>
</evidence>
<comment type="caution">
    <text evidence="2">The sequence shown here is derived from an EMBL/GenBank/DDBJ whole genome shotgun (WGS) entry which is preliminary data.</text>
</comment>
<feature type="region of interest" description="Disordered" evidence="1">
    <location>
        <begin position="171"/>
        <end position="228"/>
    </location>
</feature>
<feature type="region of interest" description="Disordered" evidence="1">
    <location>
        <begin position="74"/>
        <end position="134"/>
    </location>
</feature>
<accession>A0ABQ6ML94</accession>
<proteinExistence type="predicted"/>
<dbReference type="EMBL" id="BRYB01001556">
    <property type="protein sequence ID" value="GMI28488.1"/>
    <property type="molecule type" value="Genomic_DNA"/>
</dbReference>
<feature type="compositionally biased region" description="Polar residues" evidence="1">
    <location>
        <begin position="1"/>
        <end position="26"/>
    </location>
</feature>
<evidence type="ECO:0000256" key="1">
    <source>
        <dbReference type="SAM" id="MobiDB-lite"/>
    </source>
</evidence>
<dbReference type="Proteomes" id="UP001165060">
    <property type="component" value="Unassembled WGS sequence"/>
</dbReference>
<keyword evidence="3" id="KW-1185">Reference proteome</keyword>
<organism evidence="2 3">
    <name type="scientific">Tetraparma gracilis</name>
    <dbReference type="NCBI Taxonomy" id="2962635"/>
    <lineage>
        <taxon>Eukaryota</taxon>
        <taxon>Sar</taxon>
        <taxon>Stramenopiles</taxon>
        <taxon>Ochrophyta</taxon>
        <taxon>Bolidophyceae</taxon>
        <taxon>Parmales</taxon>
        <taxon>Triparmaceae</taxon>
        <taxon>Tetraparma</taxon>
    </lineage>
</organism>
<sequence length="284" mass="30587">MHVTPTLNGHRSSSVTTVPCANTPLNSRMDRAVESMVKAVEKQQKGRVVGMTTEFVVDVSNNVWVVSTSDLRVAAEPSDATRNKKTTKQRSKGRKDQQEAMQMKMKEEETKILSSKPGAYLPPSFDGSSVPGGAGVEARLERRRMRDNEKTADSDVVARILAEDSFHQAGSPVKYARANPSSPRTSASSPLKLDSPSGSRAGTAESFPAQSAAAAAAHRDRKRTSQELSALHHTPAAAAMLGSSQDTCHCAGDFCSYDLLAYSKMEGLANDLQIKDSFVDTNDK</sequence>
<feature type="compositionally biased region" description="Polar residues" evidence="1">
    <location>
        <begin position="179"/>
        <end position="189"/>
    </location>
</feature>
<gene>
    <name evidence="2" type="ORF">TeGR_g2039</name>
</gene>
<feature type="non-terminal residue" evidence="2">
    <location>
        <position position="284"/>
    </location>
</feature>
<feature type="region of interest" description="Disordered" evidence="1">
    <location>
        <begin position="1"/>
        <end position="27"/>
    </location>
</feature>
<name>A0ABQ6ML94_9STRA</name>
<protein>
    <submittedName>
        <fullName evidence="2">Uncharacterized protein</fullName>
    </submittedName>
</protein>
<feature type="compositionally biased region" description="Basic and acidic residues" evidence="1">
    <location>
        <begin position="94"/>
        <end position="111"/>
    </location>
</feature>
<reference evidence="2 3" key="1">
    <citation type="journal article" date="2023" name="Commun. Biol.">
        <title>Genome analysis of Parmales, the sister group of diatoms, reveals the evolutionary specialization of diatoms from phago-mixotrophs to photoautotrophs.</title>
        <authorList>
            <person name="Ban H."/>
            <person name="Sato S."/>
            <person name="Yoshikawa S."/>
            <person name="Yamada K."/>
            <person name="Nakamura Y."/>
            <person name="Ichinomiya M."/>
            <person name="Sato N."/>
            <person name="Blanc-Mathieu R."/>
            <person name="Endo H."/>
            <person name="Kuwata A."/>
            <person name="Ogata H."/>
        </authorList>
    </citation>
    <scope>NUCLEOTIDE SEQUENCE [LARGE SCALE GENOMIC DNA]</scope>
</reference>
<feature type="compositionally biased region" description="Basic residues" evidence="1">
    <location>
        <begin position="83"/>
        <end position="93"/>
    </location>
</feature>